<dbReference type="Proteomes" id="UP000198921">
    <property type="component" value="Unassembled WGS sequence"/>
</dbReference>
<feature type="transmembrane region" description="Helical" evidence="6">
    <location>
        <begin position="47"/>
        <end position="66"/>
    </location>
</feature>
<keyword evidence="4 6" id="KW-1133">Transmembrane helix</keyword>
<comment type="subcellular location">
    <subcellularLocation>
        <location evidence="1">Membrane</location>
        <topology evidence="1">Multi-pass membrane protein</topology>
    </subcellularLocation>
</comment>
<dbReference type="InterPro" id="IPR006311">
    <property type="entry name" value="TAT_signal"/>
</dbReference>
<dbReference type="GO" id="GO:0016020">
    <property type="term" value="C:membrane"/>
    <property type="evidence" value="ECO:0007669"/>
    <property type="project" value="UniProtKB-SubCell"/>
</dbReference>
<sequence>MRGVTRRSVLQASACTGAAAIAGNAFVGKAAMAWFRELDAPRWQLPLPAFLSVGALYYGVIGYVLARSIDRRDAQSTAWSLAVLLGNEAWNGVFFGRRSARAGFVGLCAFIVPLVALQRSVAEDPRSRWALAPYTAYVLGYDLPWVYRLWRLNPAPLRPHPRHQ</sequence>
<feature type="transmembrane region" description="Helical" evidence="6">
    <location>
        <begin position="12"/>
        <end position="35"/>
    </location>
</feature>
<dbReference type="InterPro" id="IPR004307">
    <property type="entry name" value="TspO_MBR"/>
</dbReference>
<dbReference type="Gene3D" id="1.20.1260.100">
    <property type="entry name" value="TspO/MBR protein"/>
    <property type="match status" value="1"/>
</dbReference>
<keyword evidence="5 6" id="KW-0472">Membrane</keyword>
<comment type="similarity">
    <text evidence="2">Belongs to the TspO/BZRP family.</text>
</comment>
<evidence type="ECO:0000313" key="8">
    <source>
        <dbReference type="Proteomes" id="UP000198921"/>
    </source>
</evidence>
<dbReference type="AlphaFoldDB" id="A0A1H3LYK6"/>
<organism evidence="7 8">
    <name type="scientific">Geodermatophilus africanus</name>
    <dbReference type="NCBI Taxonomy" id="1137993"/>
    <lineage>
        <taxon>Bacteria</taxon>
        <taxon>Bacillati</taxon>
        <taxon>Actinomycetota</taxon>
        <taxon>Actinomycetes</taxon>
        <taxon>Geodermatophilales</taxon>
        <taxon>Geodermatophilaceae</taxon>
        <taxon>Geodermatophilus</taxon>
    </lineage>
</organism>
<evidence type="ECO:0000313" key="7">
    <source>
        <dbReference type="EMBL" id="SDY69490.1"/>
    </source>
</evidence>
<dbReference type="InterPro" id="IPR038330">
    <property type="entry name" value="TspO/MBR-related_sf"/>
</dbReference>
<dbReference type="NCBIfam" id="TIGR01409">
    <property type="entry name" value="TAT_signal_seq"/>
    <property type="match status" value="1"/>
</dbReference>
<dbReference type="EMBL" id="FNOT01000010">
    <property type="protein sequence ID" value="SDY69490.1"/>
    <property type="molecule type" value="Genomic_DNA"/>
</dbReference>
<gene>
    <name evidence="7" type="ORF">SAMN05660209_03475</name>
</gene>
<evidence type="ECO:0000256" key="3">
    <source>
        <dbReference type="ARBA" id="ARBA00022692"/>
    </source>
</evidence>
<evidence type="ECO:0000256" key="1">
    <source>
        <dbReference type="ARBA" id="ARBA00004141"/>
    </source>
</evidence>
<protein>
    <submittedName>
        <fullName evidence="7">TspO and MBR related proteins</fullName>
    </submittedName>
</protein>
<evidence type="ECO:0000256" key="5">
    <source>
        <dbReference type="ARBA" id="ARBA00023136"/>
    </source>
</evidence>
<accession>A0A1H3LYK6</accession>
<reference evidence="8" key="1">
    <citation type="submission" date="2016-10" db="EMBL/GenBank/DDBJ databases">
        <authorList>
            <person name="Varghese N."/>
            <person name="Submissions S."/>
        </authorList>
    </citation>
    <scope>NUCLEOTIDE SEQUENCE [LARGE SCALE GENOMIC DNA]</scope>
    <source>
        <strain evidence="8">DSM 45422</strain>
    </source>
</reference>
<name>A0A1H3LYK6_9ACTN</name>
<dbReference type="STRING" id="1137993.SAMN05660209_03475"/>
<keyword evidence="3 6" id="KW-0812">Transmembrane</keyword>
<dbReference type="Pfam" id="PF03073">
    <property type="entry name" value="TspO_MBR"/>
    <property type="match status" value="1"/>
</dbReference>
<proteinExistence type="inferred from homology"/>
<keyword evidence="8" id="KW-1185">Reference proteome</keyword>
<dbReference type="CDD" id="cd15904">
    <property type="entry name" value="TSPO_MBR"/>
    <property type="match status" value="1"/>
</dbReference>
<dbReference type="PROSITE" id="PS51318">
    <property type="entry name" value="TAT"/>
    <property type="match status" value="1"/>
</dbReference>
<dbReference type="InterPro" id="IPR019546">
    <property type="entry name" value="TAT_signal_bac_arc"/>
</dbReference>
<evidence type="ECO:0000256" key="4">
    <source>
        <dbReference type="ARBA" id="ARBA00022989"/>
    </source>
</evidence>
<evidence type="ECO:0000256" key="2">
    <source>
        <dbReference type="ARBA" id="ARBA00007524"/>
    </source>
</evidence>
<evidence type="ECO:0000256" key="6">
    <source>
        <dbReference type="SAM" id="Phobius"/>
    </source>
</evidence>